<gene>
    <name evidence="2" type="ORF">GCM10009030_27440</name>
</gene>
<keyword evidence="3" id="KW-1185">Reference proteome</keyword>
<dbReference type="EMBL" id="BMOU01000004">
    <property type="protein sequence ID" value="GGN97803.1"/>
    <property type="molecule type" value="Genomic_DNA"/>
</dbReference>
<dbReference type="AlphaFoldDB" id="A0A830GPW3"/>
<proteinExistence type="predicted"/>
<feature type="transmembrane region" description="Helical" evidence="1">
    <location>
        <begin position="31"/>
        <end position="51"/>
    </location>
</feature>
<dbReference type="RefSeq" id="WP_166971723.1">
    <property type="nucleotide sequence ID" value="NZ_BMOU01000004.1"/>
</dbReference>
<accession>A0A830GPW3</accession>
<keyword evidence="1" id="KW-0812">Transmembrane</keyword>
<protein>
    <submittedName>
        <fullName evidence="2">Uncharacterized protein</fullName>
    </submittedName>
</protein>
<evidence type="ECO:0000313" key="3">
    <source>
        <dbReference type="Proteomes" id="UP000605784"/>
    </source>
</evidence>
<organism evidence="2 3">
    <name type="scientific">Haloarcula pellucida</name>
    <dbReference type="NCBI Taxonomy" id="1427151"/>
    <lineage>
        <taxon>Archaea</taxon>
        <taxon>Methanobacteriati</taxon>
        <taxon>Methanobacteriota</taxon>
        <taxon>Stenosarchaea group</taxon>
        <taxon>Halobacteria</taxon>
        <taxon>Halobacteriales</taxon>
        <taxon>Haloarculaceae</taxon>
        <taxon>Haloarcula</taxon>
    </lineage>
</organism>
<keyword evidence="1" id="KW-0472">Membrane</keyword>
<name>A0A830GPW3_9EURY</name>
<dbReference type="InterPro" id="IPR058341">
    <property type="entry name" value="DUF8028"/>
</dbReference>
<reference evidence="2" key="1">
    <citation type="journal article" date="2014" name="Int. J. Syst. Evol. Microbiol.">
        <title>Complete genome sequence of Corynebacterium casei LMG S-19264T (=DSM 44701T), isolated from a smear-ripened cheese.</title>
        <authorList>
            <consortium name="US DOE Joint Genome Institute (JGI-PGF)"/>
            <person name="Walter F."/>
            <person name="Albersmeier A."/>
            <person name="Kalinowski J."/>
            <person name="Ruckert C."/>
        </authorList>
    </citation>
    <scope>NUCLEOTIDE SEQUENCE</scope>
    <source>
        <strain evidence="2">JCM 17820</strain>
    </source>
</reference>
<dbReference type="GeneID" id="44858077"/>
<evidence type="ECO:0000313" key="2">
    <source>
        <dbReference type="EMBL" id="GGN97803.1"/>
    </source>
</evidence>
<keyword evidence="1" id="KW-1133">Transmembrane helix</keyword>
<sequence>MSSSSAHELFARLDETVPNVPQTLLEPLRGIAFWTAIALPFLYLPLLASGLETPAVRTAFAALVACNAVALLLGHSYARE</sequence>
<dbReference type="Pfam" id="PF26071">
    <property type="entry name" value="DUF8028"/>
    <property type="match status" value="1"/>
</dbReference>
<comment type="caution">
    <text evidence="2">The sequence shown here is derived from an EMBL/GenBank/DDBJ whole genome shotgun (WGS) entry which is preliminary data.</text>
</comment>
<evidence type="ECO:0000256" key="1">
    <source>
        <dbReference type="SAM" id="Phobius"/>
    </source>
</evidence>
<feature type="transmembrane region" description="Helical" evidence="1">
    <location>
        <begin position="58"/>
        <end position="78"/>
    </location>
</feature>
<dbReference type="Proteomes" id="UP000605784">
    <property type="component" value="Unassembled WGS sequence"/>
</dbReference>
<reference evidence="2" key="2">
    <citation type="submission" date="2020-09" db="EMBL/GenBank/DDBJ databases">
        <authorList>
            <person name="Sun Q."/>
            <person name="Ohkuma M."/>
        </authorList>
    </citation>
    <scope>NUCLEOTIDE SEQUENCE</scope>
    <source>
        <strain evidence="2">JCM 17820</strain>
    </source>
</reference>